<feature type="transmembrane region" description="Helical" evidence="7">
    <location>
        <begin position="108"/>
        <end position="130"/>
    </location>
</feature>
<keyword evidence="5 7" id="KW-1133">Transmembrane helix</keyword>
<feature type="transmembrane region" description="Helical" evidence="7">
    <location>
        <begin position="216"/>
        <end position="238"/>
    </location>
</feature>
<comment type="subcellular location">
    <subcellularLocation>
        <location evidence="1 7">Cell membrane</location>
        <topology evidence="1 7">Multi-pass membrane protein</topology>
    </subcellularLocation>
</comment>
<dbReference type="RefSeq" id="WP_079727784.1">
    <property type="nucleotide sequence ID" value="NZ_FUZP01000001.1"/>
</dbReference>
<evidence type="ECO:0000256" key="1">
    <source>
        <dbReference type="ARBA" id="ARBA00004651"/>
    </source>
</evidence>
<dbReference type="EMBL" id="FUZP01000001">
    <property type="protein sequence ID" value="SKC54093.1"/>
    <property type="molecule type" value="Genomic_DNA"/>
</dbReference>
<sequence>MSNATVTPTPARQETVPPETPRRRKSQDSGIPQSPIQRRVTRPLQYVALAGYIVFLGFPLLFLLTTAFKTPAELQSPNPTFLPTSLNFDNFIQAIAKANLVQAAGNSLIVAVATTVIVTLISLPAAYALARFRTKLRSIATGWILLSQVFPFILIIIPLFLVLKQIGLINNLLGLILVYSVWSLPFALWMLQGYVAGIPVELEEAGAMDGGSRIRVLVSIVLPLLAPGLVATSLFTFISAWNEFFFALVLIQDPALQTLPLTLARFVGAEGQVQLGQLAAASLLATIPSLVFFALIQRRLTSGLLSGAVKG</sequence>
<feature type="transmembrane region" description="Helical" evidence="7">
    <location>
        <begin position="175"/>
        <end position="195"/>
    </location>
</feature>
<evidence type="ECO:0000256" key="8">
    <source>
        <dbReference type="SAM" id="MobiDB-lite"/>
    </source>
</evidence>
<evidence type="ECO:0000256" key="6">
    <source>
        <dbReference type="ARBA" id="ARBA00023136"/>
    </source>
</evidence>
<feature type="transmembrane region" description="Helical" evidence="7">
    <location>
        <begin position="46"/>
        <end position="68"/>
    </location>
</feature>
<feature type="transmembrane region" description="Helical" evidence="7">
    <location>
        <begin position="142"/>
        <end position="163"/>
    </location>
</feature>
<dbReference type="InterPro" id="IPR050901">
    <property type="entry name" value="BP-dep_ABC_trans_perm"/>
</dbReference>
<dbReference type="Gene3D" id="1.10.3720.10">
    <property type="entry name" value="MetI-like"/>
    <property type="match status" value="1"/>
</dbReference>
<evidence type="ECO:0000256" key="2">
    <source>
        <dbReference type="ARBA" id="ARBA00022448"/>
    </source>
</evidence>
<evidence type="ECO:0000256" key="7">
    <source>
        <dbReference type="RuleBase" id="RU363032"/>
    </source>
</evidence>
<dbReference type="GO" id="GO:0055085">
    <property type="term" value="P:transmembrane transport"/>
    <property type="evidence" value="ECO:0007669"/>
    <property type="project" value="InterPro"/>
</dbReference>
<comment type="similarity">
    <text evidence="7">Belongs to the binding-protein-dependent transport system permease family.</text>
</comment>
<organism evidence="10 11">
    <name type="scientific">Okibacterium fritillariae</name>
    <dbReference type="NCBI Taxonomy" id="123320"/>
    <lineage>
        <taxon>Bacteria</taxon>
        <taxon>Bacillati</taxon>
        <taxon>Actinomycetota</taxon>
        <taxon>Actinomycetes</taxon>
        <taxon>Micrococcales</taxon>
        <taxon>Microbacteriaceae</taxon>
        <taxon>Okibacterium</taxon>
    </lineage>
</organism>
<dbReference type="InterPro" id="IPR000515">
    <property type="entry name" value="MetI-like"/>
</dbReference>
<keyword evidence="4 7" id="KW-0812">Transmembrane</keyword>
<keyword evidence="3" id="KW-1003">Cell membrane</keyword>
<keyword evidence="2 7" id="KW-0813">Transport</keyword>
<accession>A0A1T5JRW0</accession>
<dbReference type="SUPFAM" id="SSF161098">
    <property type="entry name" value="MetI-like"/>
    <property type="match status" value="1"/>
</dbReference>
<feature type="region of interest" description="Disordered" evidence="8">
    <location>
        <begin position="1"/>
        <end position="34"/>
    </location>
</feature>
<feature type="domain" description="ABC transmembrane type-1" evidence="9">
    <location>
        <begin position="104"/>
        <end position="296"/>
    </location>
</feature>
<dbReference type="Pfam" id="PF00528">
    <property type="entry name" value="BPD_transp_1"/>
    <property type="match status" value="1"/>
</dbReference>
<dbReference type="GO" id="GO:0005886">
    <property type="term" value="C:plasma membrane"/>
    <property type="evidence" value="ECO:0007669"/>
    <property type="project" value="UniProtKB-SubCell"/>
</dbReference>
<dbReference type="STRING" id="123320.SAMN06309945_1805"/>
<evidence type="ECO:0000259" key="9">
    <source>
        <dbReference type="PROSITE" id="PS50928"/>
    </source>
</evidence>
<dbReference type="PANTHER" id="PTHR32243">
    <property type="entry name" value="MALTOSE TRANSPORT SYSTEM PERMEASE-RELATED"/>
    <property type="match status" value="1"/>
</dbReference>
<dbReference type="Proteomes" id="UP000190857">
    <property type="component" value="Unassembled WGS sequence"/>
</dbReference>
<dbReference type="PANTHER" id="PTHR32243:SF18">
    <property type="entry name" value="INNER MEMBRANE ABC TRANSPORTER PERMEASE PROTEIN YCJP"/>
    <property type="match status" value="1"/>
</dbReference>
<dbReference type="AlphaFoldDB" id="A0A1T5JRW0"/>
<dbReference type="CDD" id="cd06261">
    <property type="entry name" value="TM_PBP2"/>
    <property type="match status" value="1"/>
</dbReference>
<gene>
    <name evidence="10" type="ORF">SAMN06309945_1805</name>
</gene>
<evidence type="ECO:0000256" key="3">
    <source>
        <dbReference type="ARBA" id="ARBA00022475"/>
    </source>
</evidence>
<keyword evidence="6 7" id="KW-0472">Membrane</keyword>
<evidence type="ECO:0000313" key="11">
    <source>
        <dbReference type="Proteomes" id="UP000190857"/>
    </source>
</evidence>
<proteinExistence type="inferred from homology"/>
<reference evidence="10 11" key="1">
    <citation type="submission" date="2017-02" db="EMBL/GenBank/DDBJ databases">
        <authorList>
            <person name="Peterson S.W."/>
        </authorList>
    </citation>
    <scope>NUCLEOTIDE SEQUENCE [LARGE SCALE GENOMIC DNA]</scope>
    <source>
        <strain evidence="10 11">VKM Ac-2059</strain>
    </source>
</reference>
<dbReference type="OrthoDB" id="3569827at2"/>
<dbReference type="InterPro" id="IPR035906">
    <property type="entry name" value="MetI-like_sf"/>
</dbReference>
<name>A0A1T5JRW0_9MICO</name>
<feature type="transmembrane region" description="Helical" evidence="7">
    <location>
        <begin position="275"/>
        <end position="296"/>
    </location>
</feature>
<protein>
    <submittedName>
        <fullName evidence="10">Carbohydrate ABC transporter membrane protein 2, CUT1 family</fullName>
    </submittedName>
</protein>
<evidence type="ECO:0000313" key="10">
    <source>
        <dbReference type="EMBL" id="SKC54093.1"/>
    </source>
</evidence>
<evidence type="ECO:0000256" key="5">
    <source>
        <dbReference type="ARBA" id="ARBA00022989"/>
    </source>
</evidence>
<feature type="compositionally biased region" description="Polar residues" evidence="8">
    <location>
        <begin position="1"/>
        <end position="12"/>
    </location>
</feature>
<dbReference type="PROSITE" id="PS50928">
    <property type="entry name" value="ABC_TM1"/>
    <property type="match status" value="1"/>
</dbReference>
<keyword evidence="11" id="KW-1185">Reference proteome</keyword>
<evidence type="ECO:0000256" key="4">
    <source>
        <dbReference type="ARBA" id="ARBA00022692"/>
    </source>
</evidence>